<reference evidence="2" key="1">
    <citation type="submission" date="2024-07" db="EMBL/GenBank/DDBJ databases">
        <title>Two chromosome-level genome assemblies of Korean endemic species Abeliophyllum distichum and Forsythia ovata (Oleaceae).</title>
        <authorList>
            <person name="Jang H."/>
        </authorList>
    </citation>
    <scope>NUCLEOTIDE SEQUENCE [LARGE SCALE GENOMIC DNA]</scope>
</reference>
<protein>
    <submittedName>
        <fullName evidence="1">Peptidase A2 domain-containing protein</fullName>
    </submittedName>
</protein>
<dbReference type="AlphaFoldDB" id="A0ABD1PBJ6"/>
<accession>A0ABD1PBJ6</accession>
<dbReference type="Proteomes" id="UP001604336">
    <property type="component" value="Unassembled WGS sequence"/>
</dbReference>
<sequence>MFAIMEMLQRATALPLATVNQPVEAAHPPETTSSNNHTIKENLDNLLSQKINEAIAQRKNKGRPISIKEDPFIEELMSVHLPTKFKEPTDVFDDTNDPIDHIRTFQDRVRLHGWSDAITCRTFSMTLRKDARERFDTLPTQSITSFANFANKFAICFSNSTRKKKTAI</sequence>
<comment type="caution">
    <text evidence="1">The sequence shown here is derived from an EMBL/GenBank/DDBJ whole genome shotgun (WGS) entry which is preliminary data.</text>
</comment>
<name>A0ABD1PBJ6_9LAMI</name>
<dbReference type="PANTHER" id="PTHR33223:SF10">
    <property type="entry name" value="AMINOTRANSFERASE-LIKE PLANT MOBILE DOMAIN-CONTAINING PROTEIN"/>
    <property type="match status" value="1"/>
</dbReference>
<dbReference type="PANTHER" id="PTHR33223">
    <property type="entry name" value="CCHC-TYPE DOMAIN-CONTAINING PROTEIN"/>
    <property type="match status" value="1"/>
</dbReference>
<evidence type="ECO:0000313" key="1">
    <source>
        <dbReference type="EMBL" id="KAL2461269.1"/>
    </source>
</evidence>
<evidence type="ECO:0000313" key="2">
    <source>
        <dbReference type="Proteomes" id="UP001604336"/>
    </source>
</evidence>
<dbReference type="EMBL" id="JBFOLK010000014">
    <property type="protein sequence ID" value="KAL2461269.1"/>
    <property type="molecule type" value="Genomic_DNA"/>
</dbReference>
<keyword evidence="2" id="KW-1185">Reference proteome</keyword>
<gene>
    <name evidence="1" type="ORF">Adt_44689</name>
</gene>
<proteinExistence type="predicted"/>
<organism evidence="1 2">
    <name type="scientific">Abeliophyllum distichum</name>
    <dbReference type="NCBI Taxonomy" id="126358"/>
    <lineage>
        <taxon>Eukaryota</taxon>
        <taxon>Viridiplantae</taxon>
        <taxon>Streptophyta</taxon>
        <taxon>Embryophyta</taxon>
        <taxon>Tracheophyta</taxon>
        <taxon>Spermatophyta</taxon>
        <taxon>Magnoliopsida</taxon>
        <taxon>eudicotyledons</taxon>
        <taxon>Gunneridae</taxon>
        <taxon>Pentapetalae</taxon>
        <taxon>asterids</taxon>
        <taxon>lamiids</taxon>
        <taxon>Lamiales</taxon>
        <taxon>Oleaceae</taxon>
        <taxon>Forsythieae</taxon>
        <taxon>Abeliophyllum</taxon>
    </lineage>
</organism>